<dbReference type="Proteomes" id="UP001147747">
    <property type="component" value="Unassembled WGS sequence"/>
</dbReference>
<evidence type="ECO:0000313" key="3">
    <source>
        <dbReference type="Proteomes" id="UP001147747"/>
    </source>
</evidence>
<evidence type="ECO:0000313" key="2">
    <source>
        <dbReference type="EMBL" id="KAJ5414709.1"/>
    </source>
</evidence>
<dbReference type="GeneID" id="81364953"/>
<accession>A0A9X0BF30</accession>
<evidence type="ECO:0000256" key="1">
    <source>
        <dbReference type="SAM" id="MobiDB-lite"/>
    </source>
</evidence>
<protein>
    <submittedName>
        <fullName evidence="2">Uncharacterized protein</fullName>
    </submittedName>
</protein>
<comment type="caution">
    <text evidence="2">The sequence shown here is derived from an EMBL/GenBank/DDBJ whole genome shotgun (WGS) entry which is preliminary data.</text>
</comment>
<reference evidence="2" key="2">
    <citation type="journal article" date="2023" name="IMA Fungus">
        <title>Comparative genomic study of the Penicillium genus elucidates a diverse pangenome and 15 lateral gene transfer events.</title>
        <authorList>
            <person name="Petersen C."/>
            <person name="Sorensen T."/>
            <person name="Nielsen M.R."/>
            <person name="Sondergaard T.E."/>
            <person name="Sorensen J.L."/>
            <person name="Fitzpatrick D.A."/>
            <person name="Frisvad J.C."/>
            <person name="Nielsen K.L."/>
        </authorList>
    </citation>
    <scope>NUCLEOTIDE SEQUENCE</scope>
    <source>
        <strain evidence="2">IBT 29677</strain>
    </source>
</reference>
<dbReference type="EMBL" id="JAPZBU010000003">
    <property type="protein sequence ID" value="KAJ5414709.1"/>
    <property type="molecule type" value="Genomic_DNA"/>
</dbReference>
<organism evidence="2 3">
    <name type="scientific">Penicillium cosmopolitanum</name>
    <dbReference type="NCBI Taxonomy" id="1131564"/>
    <lineage>
        <taxon>Eukaryota</taxon>
        <taxon>Fungi</taxon>
        <taxon>Dikarya</taxon>
        <taxon>Ascomycota</taxon>
        <taxon>Pezizomycotina</taxon>
        <taxon>Eurotiomycetes</taxon>
        <taxon>Eurotiomycetidae</taxon>
        <taxon>Eurotiales</taxon>
        <taxon>Aspergillaceae</taxon>
        <taxon>Penicillium</taxon>
    </lineage>
</organism>
<reference evidence="2" key="1">
    <citation type="submission" date="2022-12" db="EMBL/GenBank/DDBJ databases">
        <authorList>
            <person name="Petersen C."/>
        </authorList>
    </citation>
    <scope>NUCLEOTIDE SEQUENCE</scope>
    <source>
        <strain evidence="2">IBT 29677</strain>
    </source>
</reference>
<sequence length="198" mass="21688">MDTGDPPQVSAASEGAGNMPPPARIRSGLVEDEDNGEINLRYGANSLIPGPVGGPANAPSPAQHILLGPFQTPADQHHDPPFGLSPREVNERDAEAKSVAFILYRCHSATQNGCPRSQNLSLSRFPPLSRHANILRIFPLPARIRRRQLSAFGDLPEFWLGAEFCGAWSRIDLQNRNLDPVWLSDRSLTSQARKNQNV</sequence>
<dbReference type="RefSeq" id="XP_056494555.1">
    <property type="nucleotide sequence ID" value="XM_056625973.1"/>
</dbReference>
<feature type="region of interest" description="Disordered" evidence="1">
    <location>
        <begin position="1"/>
        <end position="32"/>
    </location>
</feature>
<name>A0A9X0BF30_9EURO</name>
<dbReference type="AlphaFoldDB" id="A0A9X0BF30"/>
<keyword evidence="3" id="KW-1185">Reference proteome</keyword>
<proteinExistence type="predicted"/>
<gene>
    <name evidence="2" type="ORF">N7509_001336</name>
</gene>